<organism evidence="3 4">
    <name type="scientific">Grifola frondosa</name>
    <name type="common">Maitake</name>
    <name type="synonym">Polyporus frondosus</name>
    <dbReference type="NCBI Taxonomy" id="5627"/>
    <lineage>
        <taxon>Eukaryota</taxon>
        <taxon>Fungi</taxon>
        <taxon>Dikarya</taxon>
        <taxon>Basidiomycota</taxon>
        <taxon>Agaricomycotina</taxon>
        <taxon>Agaricomycetes</taxon>
        <taxon>Polyporales</taxon>
        <taxon>Grifolaceae</taxon>
        <taxon>Grifola</taxon>
    </lineage>
</organism>
<dbReference type="EMBL" id="LUGG01000022">
    <property type="protein sequence ID" value="OBZ68138.1"/>
    <property type="molecule type" value="Genomic_DNA"/>
</dbReference>
<dbReference type="STRING" id="5627.A0A1C7LUE8"/>
<reference evidence="3 4" key="1">
    <citation type="submission" date="2016-03" db="EMBL/GenBank/DDBJ databases">
        <title>Whole genome sequencing of Grifola frondosa 9006-11.</title>
        <authorList>
            <person name="Min B."/>
            <person name="Park H."/>
            <person name="Kim J.-G."/>
            <person name="Cho H."/>
            <person name="Oh Y.-L."/>
            <person name="Kong W.-S."/>
            <person name="Choi I.-G."/>
        </authorList>
    </citation>
    <scope>NUCLEOTIDE SEQUENCE [LARGE SCALE GENOMIC DNA]</scope>
    <source>
        <strain evidence="3 4">9006-11</strain>
    </source>
</reference>
<sequence>MTCPCAMPSENISYTHSTPSSTNFTPSPSALTTTRHVSYALPAVLVHPCIVVQLRRCVVACDRGAAEGRSVILDFVGIAHVPSKLHLLLLDFLIIFLEMVLTTIAYETSLSSEMPPDTPDPLLPIPPNSAPDSTERSKSSQSLSYERPYVIDLHFSTILEHLRHPHLSLRETRLRPSYASACEGTNARARSSSCSGP</sequence>
<dbReference type="Proteomes" id="UP000092993">
    <property type="component" value="Unassembled WGS sequence"/>
</dbReference>
<feature type="region of interest" description="Disordered" evidence="1">
    <location>
        <begin position="111"/>
        <end position="142"/>
    </location>
</feature>
<proteinExistence type="predicted"/>
<feature type="compositionally biased region" description="Pro residues" evidence="1">
    <location>
        <begin position="116"/>
        <end position="129"/>
    </location>
</feature>
<evidence type="ECO:0000256" key="1">
    <source>
        <dbReference type="SAM" id="MobiDB-lite"/>
    </source>
</evidence>
<name>A0A1C7LUE8_GRIFR</name>
<keyword evidence="4" id="KW-1185">Reference proteome</keyword>
<dbReference type="InterPro" id="IPR013715">
    <property type="entry name" value="DUF1746"/>
</dbReference>
<comment type="caution">
    <text evidence="3">The sequence shown here is derived from an EMBL/GenBank/DDBJ whole genome shotgun (WGS) entry which is preliminary data.</text>
</comment>
<feature type="domain" description="DUF1746" evidence="2">
    <location>
        <begin position="62"/>
        <end position="100"/>
    </location>
</feature>
<evidence type="ECO:0000313" key="4">
    <source>
        <dbReference type="Proteomes" id="UP000092993"/>
    </source>
</evidence>
<dbReference type="OrthoDB" id="5428737at2759"/>
<evidence type="ECO:0000259" key="2">
    <source>
        <dbReference type="Pfam" id="PF08508"/>
    </source>
</evidence>
<gene>
    <name evidence="3" type="ORF">A0H81_11864</name>
</gene>
<dbReference type="Pfam" id="PF08508">
    <property type="entry name" value="DUF1746"/>
    <property type="match status" value="1"/>
</dbReference>
<dbReference type="AlphaFoldDB" id="A0A1C7LUE8"/>
<protein>
    <recommendedName>
        <fullName evidence="2">DUF1746 domain-containing protein</fullName>
    </recommendedName>
</protein>
<accession>A0A1C7LUE8</accession>
<evidence type="ECO:0000313" key="3">
    <source>
        <dbReference type="EMBL" id="OBZ68138.1"/>
    </source>
</evidence>